<sequence>MLNSIRDSQSLVVPRRVGVLIVWGAVIGLLGTLTSDIAGFGLVNLRVTWLDLVPWVALVAMGAIAALASIRWGSALIEGAALLASAFVGPSLVISIVELDWALKSSGDSLTLVAFDDPTEAFSRVLQIIGGCLVIVSGIAVLAAVAAVLLRQARVRPDQIPKTPFRLEALGATLAFATVAIVTVLAVGAGSFPRDMSATFWVGWISWFVPVTLALALGLRRSGLGSMWVAAAALFVFVLEPIVRTLALNAFEGLGWVGDMSGWMQPSWLLASRSAAPIETTQAIMLPVLAIAAIVLLWNSTPQQAPRAEGRYELAAPLEPWAATALVLSFVPILSVPAIVLGHVSYERIAALGVAYRGRMIAATAIILGILNLTIVFLFFAGALQSVTTLVGRG</sequence>
<feature type="transmembrane region" description="Helical" evidence="1">
    <location>
        <begin position="75"/>
        <end position="97"/>
    </location>
</feature>
<keyword evidence="1" id="KW-0472">Membrane</keyword>
<proteinExistence type="predicted"/>
<keyword evidence="1" id="KW-0812">Transmembrane</keyword>
<reference evidence="2" key="1">
    <citation type="submission" date="2020-05" db="EMBL/GenBank/DDBJ databases">
        <authorList>
            <person name="Chiriac C."/>
            <person name="Salcher M."/>
            <person name="Ghai R."/>
            <person name="Kavagutti S V."/>
        </authorList>
    </citation>
    <scope>NUCLEOTIDE SEQUENCE</scope>
</reference>
<dbReference type="EMBL" id="CAFBNB010000060">
    <property type="protein sequence ID" value="CAB4925479.1"/>
    <property type="molecule type" value="Genomic_DNA"/>
</dbReference>
<keyword evidence="1" id="KW-1133">Transmembrane helix</keyword>
<evidence type="ECO:0000313" key="2">
    <source>
        <dbReference type="EMBL" id="CAB4925479.1"/>
    </source>
</evidence>
<dbReference type="AlphaFoldDB" id="A0A6J7I465"/>
<name>A0A6J7I465_9ZZZZ</name>
<feature type="transmembrane region" description="Helical" evidence="1">
    <location>
        <begin position="20"/>
        <end position="43"/>
    </location>
</feature>
<organism evidence="2">
    <name type="scientific">freshwater metagenome</name>
    <dbReference type="NCBI Taxonomy" id="449393"/>
    <lineage>
        <taxon>unclassified sequences</taxon>
        <taxon>metagenomes</taxon>
        <taxon>ecological metagenomes</taxon>
    </lineage>
</organism>
<feature type="transmembrane region" description="Helical" evidence="1">
    <location>
        <begin position="198"/>
        <end position="219"/>
    </location>
</feature>
<feature type="transmembrane region" description="Helical" evidence="1">
    <location>
        <begin position="125"/>
        <end position="150"/>
    </location>
</feature>
<gene>
    <name evidence="2" type="ORF">UFOPK3720_00449</name>
</gene>
<evidence type="ECO:0000256" key="1">
    <source>
        <dbReference type="SAM" id="Phobius"/>
    </source>
</evidence>
<accession>A0A6J7I465</accession>
<feature type="transmembrane region" description="Helical" evidence="1">
    <location>
        <begin position="226"/>
        <end position="247"/>
    </location>
</feature>
<feature type="transmembrane region" description="Helical" evidence="1">
    <location>
        <begin position="361"/>
        <end position="384"/>
    </location>
</feature>
<feature type="transmembrane region" description="Helical" evidence="1">
    <location>
        <begin position="49"/>
        <end position="68"/>
    </location>
</feature>
<feature type="transmembrane region" description="Helical" evidence="1">
    <location>
        <begin position="283"/>
        <end position="301"/>
    </location>
</feature>
<protein>
    <submittedName>
        <fullName evidence="2">Unannotated protein</fullName>
    </submittedName>
</protein>
<feature type="transmembrane region" description="Helical" evidence="1">
    <location>
        <begin position="170"/>
        <end position="192"/>
    </location>
</feature>
<feature type="transmembrane region" description="Helical" evidence="1">
    <location>
        <begin position="321"/>
        <end position="341"/>
    </location>
</feature>